<dbReference type="InterPro" id="IPR017961">
    <property type="entry name" value="DNA_pol_Y-fam_little_finger"/>
</dbReference>
<keyword evidence="7" id="KW-1185">Reference proteome</keyword>
<evidence type="ECO:0000256" key="2">
    <source>
        <dbReference type="ARBA" id="ARBA00022457"/>
    </source>
</evidence>
<keyword evidence="4" id="KW-0963">Cytoplasm</keyword>
<dbReference type="HOGENOM" id="CLU_012348_1_1_7"/>
<keyword evidence="4" id="KW-0479">Metal-binding</keyword>
<feature type="active site" evidence="4">
    <location>
        <position position="112"/>
    </location>
</feature>
<proteinExistence type="inferred from homology"/>
<dbReference type="InterPro" id="IPR036775">
    <property type="entry name" value="DNA_pol_Y-fam_lit_finger_sf"/>
</dbReference>
<dbReference type="EC" id="2.7.7.7" evidence="4"/>
<keyword evidence="4" id="KW-0808">Transferase</keyword>
<keyword evidence="4" id="KW-0548">Nucleotidyltransferase</keyword>
<dbReference type="AlphaFoldDB" id="Q2LSC9"/>
<keyword evidence="2 4" id="KW-0515">Mutator protein</keyword>
<gene>
    <name evidence="4" type="primary">dinB</name>
    <name evidence="6" type="ORF">SYN_00561</name>
</gene>
<dbReference type="GO" id="GO:0006261">
    <property type="term" value="P:DNA-templated DNA replication"/>
    <property type="evidence" value="ECO:0007669"/>
    <property type="project" value="UniProtKB-UniRule"/>
</dbReference>
<sequence>MSDFLFSLHSWPQAILHIDGDAFFTSCEEAIHPELRGKPIIAGGERGIVACASYAAKKQGVMRGVPLHQARKMCPGLVILPSDYETYSLFSRRMFNVMRRFTPQVEEYSIDEAFADITGMRRPLRASYETIAVNIKNEIARELGITVSVGLSITKVLAKVASKHRKPNGFTCIPGKSIAIYLEHLPVEKIWGIGHATASYLHKMGVRTALEFARLPEVLVKKRFTKPGVEIWRELRGDSVYPVCAEEKSLYASISKTKTFSPASGDADYLFAHLMRNLESACIKARRYHLAASRIAAFLKRNDFSYAGREIRLNRPSVYPLELSIALRNLFIDVYRPGTLYRSTGIVLLELSGDSGTQYTLFDDVVRADRVRDIYRVTDEVGAKYGKHSLHLGASHFIELLGRGKRGEPTARERTRFLGETGRRHINLPLLHLKV</sequence>
<dbReference type="OrthoDB" id="9808813at2"/>
<comment type="similarity">
    <text evidence="1 4">Belongs to the DNA polymerase type-Y family.</text>
</comment>
<organism evidence="6 7">
    <name type="scientific">Syntrophus aciditrophicus (strain SB)</name>
    <dbReference type="NCBI Taxonomy" id="56780"/>
    <lineage>
        <taxon>Bacteria</taxon>
        <taxon>Pseudomonadati</taxon>
        <taxon>Thermodesulfobacteriota</taxon>
        <taxon>Syntrophia</taxon>
        <taxon>Syntrophales</taxon>
        <taxon>Syntrophaceae</taxon>
        <taxon>Syntrophus</taxon>
    </lineage>
</organism>
<comment type="catalytic activity">
    <reaction evidence="4">
        <text>DNA(n) + a 2'-deoxyribonucleoside 5'-triphosphate = DNA(n+1) + diphosphate</text>
        <dbReference type="Rhea" id="RHEA:22508"/>
        <dbReference type="Rhea" id="RHEA-COMP:17339"/>
        <dbReference type="Rhea" id="RHEA-COMP:17340"/>
        <dbReference type="ChEBI" id="CHEBI:33019"/>
        <dbReference type="ChEBI" id="CHEBI:61560"/>
        <dbReference type="ChEBI" id="CHEBI:173112"/>
        <dbReference type="EC" id="2.7.7.7"/>
    </reaction>
</comment>
<dbReference type="PROSITE" id="PS50173">
    <property type="entry name" value="UMUC"/>
    <property type="match status" value="1"/>
</dbReference>
<dbReference type="InterPro" id="IPR043128">
    <property type="entry name" value="Rev_trsase/Diguanyl_cyclase"/>
</dbReference>
<dbReference type="InterPro" id="IPR001126">
    <property type="entry name" value="UmuC"/>
</dbReference>
<evidence type="ECO:0000313" key="7">
    <source>
        <dbReference type="Proteomes" id="UP000001933"/>
    </source>
</evidence>
<dbReference type="Gene3D" id="3.40.1170.60">
    <property type="match status" value="1"/>
</dbReference>
<dbReference type="SUPFAM" id="SSF100879">
    <property type="entry name" value="Lesion bypass DNA polymerase (Y-family), little finger domain"/>
    <property type="match status" value="1"/>
</dbReference>
<dbReference type="GO" id="GO:0000287">
    <property type="term" value="F:magnesium ion binding"/>
    <property type="evidence" value="ECO:0007669"/>
    <property type="project" value="UniProtKB-UniRule"/>
</dbReference>
<evidence type="ECO:0000259" key="5">
    <source>
        <dbReference type="PROSITE" id="PS50173"/>
    </source>
</evidence>
<reference evidence="6 7" key="1">
    <citation type="journal article" date="2007" name="Proc. Natl. Acad. Sci. U.S.A.">
        <title>The genome of Syntrophus aciditrophicus: life at the thermodynamic limit of microbial growth.</title>
        <authorList>
            <person name="McInerney M.J."/>
            <person name="Rohlin L."/>
            <person name="Mouttaki H."/>
            <person name="Kim U."/>
            <person name="Krupp R.S."/>
            <person name="Rios-Hernandez L."/>
            <person name="Sieber J."/>
            <person name="Struchtemeyer C.G."/>
            <person name="Bhattacharyya A."/>
            <person name="Campbell J.W."/>
            <person name="Gunsalus R.P."/>
        </authorList>
    </citation>
    <scope>NUCLEOTIDE SEQUENCE [LARGE SCALE GENOMIC DNA]</scope>
    <source>
        <strain evidence="6 7">SB</strain>
    </source>
</reference>
<dbReference type="GO" id="GO:0009432">
    <property type="term" value="P:SOS response"/>
    <property type="evidence" value="ECO:0007669"/>
    <property type="project" value="TreeGrafter"/>
</dbReference>
<dbReference type="eggNOG" id="COG0389">
    <property type="taxonomic scope" value="Bacteria"/>
</dbReference>
<dbReference type="InParanoid" id="Q2LSC9"/>
<keyword evidence="3 4" id="KW-0239">DNA-directed DNA polymerase</keyword>
<dbReference type="GO" id="GO:0003684">
    <property type="term" value="F:damaged DNA binding"/>
    <property type="evidence" value="ECO:0007669"/>
    <property type="project" value="InterPro"/>
</dbReference>
<dbReference type="SUPFAM" id="SSF56672">
    <property type="entry name" value="DNA/RNA polymerases"/>
    <property type="match status" value="1"/>
</dbReference>
<dbReference type="Gene3D" id="1.10.150.20">
    <property type="entry name" value="5' to 3' exonuclease, C-terminal subdomain"/>
    <property type="match status" value="1"/>
</dbReference>
<dbReference type="Pfam" id="PF11798">
    <property type="entry name" value="IMS_HHH"/>
    <property type="match status" value="1"/>
</dbReference>
<keyword evidence="4" id="KW-0227">DNA damage</keyword>
<dbReference type="InterPro" id="IPR022880">
    <property type="entry name" value="DNApol_IV"/>
</dbReference>
<comment type="subunit">
    <text evidence="4">Monomer.</text>
</comment>
<feature type="binding site" evidence="4">
    <location>
        <position position="19"/>
    </location>
    <ligand>
        <name>Mg(2+)</name>
        <dbReference type="ChEBI" id="CHEBI:18420"/>
    </ligand>
</feature>
<dbReference type="PANTHER" id="PTHR11076">
    <property type="entry name" value="DNA REPAIR POLYMERASE UMUC / TRANSFERASE FAMILY MEMBER"/>
    <property type="match status" value="1"/>
</dbReference>
<feature type="binding site" evidence="4">
    <location>
        <position position="111"/>
    </location>
    <ligand>
        <name>Mg(2+)</name>
        <dbReference type="ChEBI" id="CHEBI:18420"/>
    </ligand>
</feature>
<evidence type="ECO:0000256" key="4">
    <source>
        <dbReference type="HAMAP-Rule" id="MF_01113"/>
    </source>
</evidence>
<dbReference type="STRING" id="56780.SYN_00561"/>
<dbReference type="GO" id="GO:0003887">
    <property type="term" value="F:DNA-directed DNA polymerase activity"/>
    <property type="evidence" value="ECO:0007669"/>
    <property type="project" value="UniProtKB-UniRule"/>
</dbReference>
<comment type="subcellular location">
    <subcellularLocation>
        <location evidence="4">Cytoplasm</location>
    </subcellularLocation>
</comment>
<dbReference type="Gene3D" id="3.30.70.270">
    <property type="match status" value="1"/>
</dbReference>
<protein>
    <recommendedName>
        <fullName evidence="4">DNA polymerase IV</fullName>
        <shortName evidence="4">Pol IV</shortName>
        <ecNumber evidence="4">2.7.7.7</ecNumber>
    </recommendedName>
</protein>
<keyword evidence="4" id="KW-0235">DNA replication</keyword>
<dbReference type="InterPro" id="IPR050116">
    <property type="entry name" value="DNA_polymerase-Y"/>
</dbReference>
<evidence type="ECO:0000256" key="1">
    <source>
        <dbReference type="ARBA" id="ARBA00010945"/>
    </source>
</evidence>
<name>Q2LSC9_SYNAS</name>
<dbReference type="RefSeq" id="WP_011417018.1">
    <property type="nucleotide sequence ID" value="NC_007759.1"/>
</dbReference>
<evidence type="ECO:0000313" key="6">
    <source>
        <dbReference type="EMBL" id="ABC76988.1"/>
    </source>
</evidence>
<dbReference type="EMBL" id="CP000252">
    <property type="protein sequence ID" value="ABC76988.1"/>
    <property type="molecule type" value="Genomic_DNA"/>
</dbReference>
<dbReference type="InterPro" id="IPR024728">
    <property type="entry name" value="PolY_HhH_motif"/>
</dbReference>
<dbReference type="GO" id="GO:0005829">
    <property type="term" value="C:cytosol"/>
    <property type="evidence" value="ECO:0007669"/>
    <property type="project" value="TreeGrafter"/>
</dbReference>
<evidence type="ECO:0000256" key="3">
    <source>
        <dbReference type="ARBA" id="ARBA00022932"/>
    </source>
</evidence>
<dbReference type="Pfam" id="PF11799">
    <property type="entry name" value="IMS_C"/>
    <property type="match status" value="1"/>
</dbReference>
<dbReference type="GO" id="GO:0006281">
    <property type="term" value="P:DNA repair"/>
    <property type="evidence" value="ECO:0007669"/>
    <property type="project" value="UniProtKB-UniRule"/>
</dbReference>
<feature type="domain" description="UmuC" evidence="5">
    <location>
        <begin position="15"/>
        <end position="194"/>
    </location>
</feature>
<dbReference type="Proteomes" id="UP000001933">
    <property type="component" value="Chromosome"/>
</dbReference>
<dbReference type="InterPro" id="IPR043502">
    <property type="entry name" value="DNA/RNA_pol_sf"/>
</dbReference>
<dbReference type="KEGG" id="sat:SYN_00561"/>
<keyword evidence="4" id="KW-0234">DNA repair</keyword>
<dbReference type="GO" id="GO:0042276">
    <property type="term" value="P:error-prone translesion synthesis"/>
    <property type="evidence" value="ECO:0007669"/>
    <property type="project" value="TreeGrafter"/>
</dbReference>
<dbReference type="Pfam" id="PF00817">
    <property type="entry name" value="IMS"/>
    <property type="match status" value="1"/>
</dbReference>
<accession>Q2LSC9</accession>
<keyword evidence="4" id="KW-0460">Magnesium</keyword>
<feature type="site" description="Substrate discrimination" evidence="4">
    <location>
        <position position="24"/>
    </location>
</feature>
<comment type="function">
    <text evidence="4">Poorly processive, error-prone DNA polymerase involved in untargeted mutagenesis. Copies undamaged DNA at stalled replication forks, which arise in vivo from mismatched or misaligned primer ends. These misaligned primers can be extended by PolIV. Exhibits no 3'-5' exonuclease (proofreading) activity. May be involved in translesional synthesis, in conjunction with the beta clamp from PolIII.</text>
</comment>
<keyword evidence="4" id="KW-0238">DNA-binding</keyword>
<dbReference type="CDD" id="cd03586">
    <property type="entry name" value="PolY_Pol_IV_kappa"/>
    <property type="match status" value="1"/>
</dbReference>
<dbReference type="PANTHER" id="PTHR11076:SF34">
    <property type="entry name" value="PROTEIN UMUC"/>
    <property type="match status" value="1"/>
</dbReference>
<dbReference type="HAMAP" id="MF_01113">
    <property type="entry name" value="DNApol_IV"/>
    <property type="match status" value="1"/>
</dbReference>
<comment type="cofactor">
    <cofactor evidence="4">
        <name>Mg(2+)</name>
        <dbReference type="ChEBI" id="CHEBI:18420"/>
    </cofactor>
    <text evidence="4">Binds 2 magnesium ions per subunit.</text>
</comment>